<keyword evidence="2" id="KW-0472">Membrane</keyword>
<sequence length="367" mass="40493">MDGLEAYYSNLQGVRFSRVALLALFVYEMLITIDQEIEAIWKRRFALPSLLYLLMRFGTLGFLILYAQGPLSFLGPPSLVVSLRCKVEIYLLQGLITMVMFAVSVFNVFRVWAIWGQHWLLAVIILVLSAVPFCLDMNLNAHITDIQIVEDALEPLGDCGYEVALSDRLSLMLARYPGAKRSRLTNRLGLDTYNLKKLSQQLGIKADVTTLLLRDGTLYFGCVNVGTSEMALTHLGSEYSVQLALNIVMTITTYTMDLSPAPVYESAFSAILYTRFILNLRSVDIADTNGSAPASSIYFANVMGNIGTALEHSVEASGERSHASIRQQIENPLSIGILEEVQENNERDSEGAIGTDPDLAPGTDESA</sequence>
<gene>
    <name evidence="4" type="ORF">NLI96_g6462</name>
</gene>
<accession>A0AAD5YFX4</accession>
<proteinExistence type="predicted"/>
<evidence type="ECO:0000313" key="4">
    <source>
        <dbReference type="EMBL" id="KAJ3483234.1"/>
    </source>
</evidence>
<evidence type="ECO:0000259" key="3">
    <source>
        <dbReference type="Pfam" id="PF20151"/>
    </source>
</evidence>
<reference evidence="4" key="1">
    <citation type="submission" date="2022-07" db="EMBL/GenBank/DDBJ databases">
        <title>Genome Sequence of Physisporinus lineatus.</title>
        <authorList>
            <person name="Buettner E."/>
        </authorList>
    </citation>
    <scope>NUCLEOTIDE SEQUENCE</scope>
    <source>
        <strain evidence="4">VT162</strain>
    </source>
</reference>
<evidence type="ECO:0000256" key="2">
    <source>
        <dbReference type="SAM" id="Phobius"/>
    </source>
</evidence>
<organism evidence="4 5">
    <name type="scientific">Meripilus lineatus</name>
    <dbReference type="NCBI Taxonomy" id="2056292"/>
    <lineage>
        <taxon>Eukaryota</taxon>
        <taxon>Fungi</taxon>
        <taxon>Dikarya</taxon>
        <taxon>Basidiomycota</taxon>
        <taxon>Agaricomycotina</taxon>
        <taxon>Agaricomycetes</taxon>
        <taxon>Polyporales</taxon>
        <taxon>Meripilaceae</taxon>
        <taxon>Meripilus</taxon>
    </lineage>
</organism>
<feature type="transmembrane region" description="Helical" evidence="2">
    <location>
        <begin position="119"/>
        <end position="139"/>
    </location>
</feature>
<dbReference type="AlphaFoldDB" id="A0AAD5YFX4"/>
<feature type="transmembrane region" description="Helical" evidence="2">
    <location>
        <begin position="89"/>
        <end position="112"/>
    </location>
</feature>
<comment type="caution">
    <text evidence="4">The sequence shown here is derived from an EMBL/GenBank/DDBJ whole genome shotgun (WGS) entry which is preliminary data.</text>
</comment>
<keyword evidence="2" id="KW-0812">Transmembrane</keyword>
<protein>
    <recommendedName>
        <fullName evidence="3">DUF6533 domain-containing protein</fullName>
    </recommendedName>
</protein>
<feature type="transmembrane region" description="Helical" evidence="2">
    <location>
        <begin position="45"/>
        <end position="69"/>
    </location>
</feature>
<dbReference type="InterPro" id="IPR045340">
    <property type="entry name" value="DUF6533"/>
</dbReference>
<feature type="transmembrane region" description="Helical" evidence="2">
    <location>
        <begin position="16"/>
        <end position="33"/>
    </location>
</feature>
<dbReference type="Proteomes" id="UP001212997">
    <property type="component" value="Unassembled WGS sequence"/>
</dbReference>
<dbReference type="EMBL" id="JANAWD010000236">
    <property type="protein sequence ID" value="KAJ3483234.1"/>
    <property type="molecule type" value="Genomic_DNA"/>
</dbReference>
<feature type="region of interest" description="Disordered" evidence="1">
    <location>
        <begin position="342"/>
        <end position="367"/>
    </location>
</feature>
<keyword evidence="5" id="KW-1185">Reference proteome</keyword>
<evidence type="ECO:0000256" key="1">
    <source>
        <dbReference type="SAM" id="MobiDB-lite"/>
    </source>
</evidence>
<feature type="domain" description="DUF6533" evidence="3">
    <location>
        <begin position="18"/>
        <end position="60"/>
    </location>
</feature>
<name>A0AAD5YFX4_9APHY</name>
<keyword evidence="2" id="KW-1133">Transmembrane helix</keyword>
<dbReference type="Pfam" id="PF20151">
    <property type="entry name" value="DUF6533"/>
    <property type="match status" value="1"/>
</dbReference>
<evidence type="ECO:0000313" key="5">
    <source>
        <dbReference type="Proteomes" id="UP001212997"/>
    </source>
</evidence>